<dbReference type="RefSeq" id="WP_075084766.1">
    <property type="nucleotide sequence ID" value="NZ_CP042912.1"/>
</dbReference>
<keyword evidence="2" id="KW-0560">Oxidoreductase</keyword>
<dbReference type="KEGG" id="mff:MFFC18_04740"/>
<evidence type="ECO:0000313" key="3">
    <source>
        <dbReference type="Proteomes" id="UP000322214"/>
    </source>
</evidence>
<keyword evidence="3" id="KW-1185">Reference proteome</keyword>
<dbReference type="GO" id="GO:0004029">
    <property type="term" value="F:aldehyde dehydrogenase (NAD+) activity"/>
    <property type="evidence" value="ECO:0007669"/>
    <property type="project" value="TreeGrafter"/>
</dbReference>
<dbReference type="Gene3D" id="3.40.50.720">
    <property type="entry name" value="NAD(P)-binding Rossmann-like Domain"/>
    <property type="match status" value="1"/>
</dbReference>
<dbReference type="EC" id="1.1.1.344" evidence="2"/>
<dbReference type="AlphaFoldDB" id="A0A5B9P373"/>
<name>A0A5B9P373_9BACT</name>
<dbReference type="STRING" id="980251.GCA_001642875_02341"/>
<dbReference type="EMBL" id="CP042912">
    <property type="protein sequence ID" value="QEG20624.1"/>
    <property type="molecule type" value="Genomic_DNA"/>
</dbReference>
<dbReference type="PANTHER" id="PTHR48079">
    <property type="entry name" value="PROTEIN YEEZ"/>
    <property type="match status" value="1"/>
</dbReference>
<dbReference type="GO" id="GO:0005737">
    <property type="term" value="C:cytoplasm"/>
    <property type="evidence" value="ECO:0007669"/>
    <property type="project" value="TreeGrafter"/>
</dbReference>
<dbReference type="InterPro" id="IPR036291">
    <property type="entry name" value="NAD(P)-bd_dom_sf"/>
</dbReference>
<dbReference type="InterPro" id="IPR051783">
    <property type="entry name" value="NAD(P)-dependent_oxidoreduct"/>
</dbReference>
<reference evidence="2 3" key="1">
    <citation type="submission" date="2019-08" db="EMBL/GenBank/DDBJ databases">
        <title>Deep-cultivation of Planctomycetes and their phenomic and genomic characterization uncovers novel biology.</title>
        <authorList>
            <person name="Wiegand S."/>
            <person name="Jogler M."/>
            <person name="Boedeker C."/>
            <person name="Pinto D."/>
            <person name="Vollmers J."/>
            <person name="Rivas-Marin E."/>
            <person name="Kohn T."/>
            <person name="Peeters S.H."/>
            <person name="Heuer A."/>
            <person name="Rast P."/>
            <person name="Oberbeckmann S."/>
            <person name="Bunk B."/>
            <person name="Jeske O."/>
            <person name="Meyerdierks A."/>
            <person name="Storesund J.E."/>
            <person name="Kallscheuer N."/>
            <person name="Luecker S."/>
            <person name="Lage O.M."/>
            <person name="Pohl T."/>
            <person name="Merkel B.J."/>
            <person name="Hornburger P."/>
            <person name="Mueller R.-W."/>
            <person name="Bruemmer F."/>
            <person name="Labrenz M."/>
            <person name="Spormann A.M."/>
            <person name="Op den Camp H."/>
            <person name="Overmann J."/>
            <person name="Amann R."/>
            <person name="Jetten M.S.M."/>
            <person name="Mascher T."/>
            <person name="Medema M.H."/>
            <person name="Devos D.P."/>
            <person name="Kaster A.-K."/>
            <person name="Ovreas L."/>
            <person name="Rohde M."/>
            <person name="Galperin M.Y."/>
            <person name="Jogler C."/>
        </authorList>
    </citation>
    <scope>NUCLEOTIDE SEQUENCE [LARGE SCALE GENOMIC DNA]</scope>
    <source>
        <strain evidence="2 3">FC18</strain>
    </source>
</reference>
<feature type="domain" description="NAD-dependent epimerase/dehydratase" evidence="1">
    <location>
        <begin position="6"/>
        <end position="217"/>
    </location>
</feature>
<dbReference type="OrthoDB" id="9811743at2"/>
<gene>
    <name evidence="2" type="primary">tal</name>
    <name evidence="2" type="ORF">MFFC18_04740</name>
</gene>
<dbReference type="SUPFAM" id="SSF51735">
    <property type="entry name" value="NAD(P)-binding Rossmann-fold domains"/>
    <property type="match status" value="1"/>
</dbReference>
<evidence type="ECO:0000313" key="2">
    <source>
        <dbReference type="EMBL" id="QEG20624.1"/>
    </source>
</evidence>
<accession>A0A5B9P373</accession>
<proteinExistence type="predicted"/>
<protein>
    <submittedName>
        <fullName evidence="2">dTDP-6-deoxy-L-talose 4-dehydrogenase (NAD(P)(+))</fullName>
        <ecNumber evidence="2">1.1.1.344</ecNumber>
    </submittedName>
</protein>
<dbReference type="Proteomes" id="UP000322214">
    <property type="component" value="Chromosome"/>
</dbReference>
<evidence type="ECO:0000259" key="1">
    <source>
        <dbReference type="Pfam" id="PF01370"/>
    </source>
</evidence>
<dbReference type="InterPro" id="IPR001509">
    <property type="entry name" value="Epimerase_deHydtase"/>
</dbReference>
<dbReference type="PANTHER" id="PTHR48079:SF6">
    <property type="entry name" value="NAD(P)-BINDING DOMAIN-CONTAINING PROTEIN-RELATED"/>
    <property type="match status" value="1"/>
</dbReference>
<organism evidence="2 3">
    <name type="scientific">Mariniblastus fucicola</name>
    <dbReference type="NCBI Taxonomy" id="980251"/>
    <lineage>
        <taxon>Bacteria</taxon>
        <taxon>Pseudomonadati</taxon>
        <taxon>Planctomycetota</taxon>
        <taxon>Planctomycetia</taxon>
        <taxon>Pirellulales</taxon>
        <taxon>Pirellulaceae</taxon>
        <taxon>Mariniblastus</taxon>
    </lineage>
</organism>
<sequence>MPSADVFLTGGTGFIGKHFLKQLTGLGRDVRCMVRKTSRIDGISKFKCEIVNADLNNIDSLTWAIANCKTVFHVAGKARNVTRGGLLQTNCEGTRNLAIACLRQPNPPTMIFLSSLAAAGPSQLNQPRVESDPCEPVSEYGHSKLAAESSLRDLSDDLAISVIRPPIVFGEEDTVTLDLFSAIKKFGLYVRPGYSEKQYSLIHADDLVQSALAIESNGRRLAKDNLARGIYYSAFPKELSAEELAESIGETVSRRPLTIPVPNFGVKVVAALNEAISAVTPWKPFVNWDKAREVTAGSWTCSASKLLQQTEVKFESLESRLAQTAEGYRRKGWL</sequence>
<dbReference type="Pfam" id="PF01370">
    <property type="entry name" value="Epimerase"/>
    <property type="match status" value="1"/>
</dbReference>